<sequence length="909" mass="102792">MPIRPMKEGSEQHLVIKAQVRNPMNPVPKAPKASHNGKGPPLFDRQDSHLQNLNPSPVKNRRRRSRGVKKNGLCDEVFCLRSSVADCHRILDGSLENEGSLCGSEVGSSFQSKSLRFPARPCFGQLGTRVIVKANHFFTELPEKDLIHYDVNITPEVNSKIICRSVIVELVRLYRESDLGMRLPAFDGRRSLYTAGELPFSYRKFSIKLLDEDDGTNGPRQGFTLYGKQYLFRAILAYEIIFSSLLNIPHNLYKWSNLLRIMQAGEGNTWWKSNLLPEQVCTISRQFLVGKCTDAPQEAFQVLDVVLRELSSRRYFPVGKSFFSPDIKAPQHLGDGLESWHGFYQSIRPTQMGLSLNIDMSSAAFIEPLPVIEFVAQLLERMSCPGHFLMLTMFPVDDQYMKSVVEYFLEVYGFTIQHTHLPCLQVGNQKKVNYLPMEACKILSGQRYTKRLNERQITALLRGTCQRPRDRENDIMQTVRLNAYAQDPYAKEFGIKISEKLASVEARILPAPWLKYHDAGKEKDCLPHVGQWNMMNKYIFKVSKQYLANVALKINVKMGGRNTVLMDAISWRIPLVSDIPTIIFGADVTHPENGEDSSPSIAAVVASQDWPEITKYAGLVSAQAHRQELIQDLYKTWNDPVRGTVCGGMIRGAADILQESYWTKAFENHILQAFIRMLVSENVDGVSEGQFYQVLLFELDAIRKACASLEPNYQPPVTFVVVQKRHHTRLFANNHKDRSATDKSGNILPGTVVDTKICHPTEFDFYLCSHAGTSRPAHYHVLWDENNFTADGLQSLTNNLCYTYARCTRSVSVVPPVYYAHLAAFRARFYVEPSTRDNGSCSAAKSNCVTAEFAVRPLPALKENVKKEMKLPHDLFKGGGDQIMLAASATFGAQRRKRGGDGELFIKYY</sequence>
<dbReference type="Pfam" id="PF02171">
    <property type="entry name" value="Piwi"/>
    <property type="match status" value="1"/>
</dbReference>
<keyword evidence="2" id="KW-0943">RNA-mediated gene silencing</keyword>
<dbReference type="FunFam" id="3.30.420.10:FF:000013">
    <property type="entry name" value="protein argonaute 10-like"/>
    <property type="match status" value="1"/>
</dbReference>
<dbReference type="InterPro" id="IPR045246">
    <property type="entry name" value="Piwi_ago-like"/>
</dbReference>
<dbReference type="Gene3D" id="3.40.50.2300">
    <property type="match status" value="1"/>
</dbReference>
<dbReference type="InterPro" id="IPR003100">
    <property type="entry name" value="PAZ_dom"/>
</dbReference>
<dbReference type="GO" id="GO:0031047">
    <property type="term" value="P:regulatory ncRNA-mediated gene silencing"/>
    <property type="evidence" value="ECO:0007669"/>
    <property type="project" value="UniProtKB-KW"/>
</dbReference>
<dbReference type="Proteomes" id="UP000636800">
    <property type="component" value="Unassembled WGS sequence"/>
</dbReference>
<feature type="domain" description="PAZ" evidence="4">
    <location>
        <begin position="301"/>
        <end position="444"/>
    </location>
</feature>
<dbReference type="AlphaFoldDB" id="A0A835V312"/>
<evidence type="ECO:0000256" key="3">
    <source>
        <dbReference type="SAM" id="MobiDB-lite"/>
    </source>
</evidence>
<dbReference type="Pfam" id="PF16488">
    <property type="entry name" value="ArgoL2"/>
    <property type="match status" value="1"/>
</dbReference>
<dbReference type="Pfam" id="PF02170">
    <property type="entry name" value="PAZ"/>
    <property type="match status" value="1"/>
</dbReference>
<dbReference type="InterPro" id="IPR032474">
    <property type="entry name" value="Argonaute_N"/>
</dbReference>
<feature type="region of interest" description="Disordered" evidence="3">
    <location>
        <begin position="21"/>
        <end position="67"/>
    </location>
</feature>
<comment type="similarity">
    <text evidence="1">Belongs to the argonaute family. Ago subfamily.</text>
</comment>
<dbReference type="Pfam" id="PF16486">
    <property type="entry name" value="ArgoN"/>
    <property type="match status" value="1"/>
</dbReference>
<dbReference type="InterPro" id="IPR036085">
    <property type="entry name" value="PAZ_dom_sf"/>
</dbReference>
<protein>
    <submittedName>
        <fullName evidence="6">Uncharacterized protein</fullName>
    </submittedName>
</protein>
<dbReference type="InterPro" id="IPR012337">
    <property type="entry name" value="RNaseH-like_sf"/>
</dbReference>
<dbReference type="SUPFAM" id="SSF101690">
    <property type="entry name" value="PAZ domain"/>
    <property type="match status" value="1"/>
</dbReference>
<dbReference type="InterPro" id="IPR003165">
    <property type="entry name" value="Piwi"/>
</dbReference>
<name>A0A835V312_VANPL</name>
<dbReference type="GO" id="GO:0003723">
    <property type="term" value="F:RNA binding"/>
    <property type="evidence" value="ECO:0007669"/>
    <property type="project" value="InterPro"/>
</dbReference>
<dbReference type="Gene3D" id="3.30.420.10">
    <property type="entry name" value="Ribonuclease H-like superfamily/Ribonuclease H"/>
    <property type="match status" value="1"/>
</dbReference>
<evidence type="ECO:0000259" key="4">
    <source>
        <dbReference type="PROSITE" id="PS50821"/>
    </source>
</evidence>
<dbReference type="PROSITE" id="PS50822">
    <property type="entry name" value="PIWI"/>
    <property type="match status" value="1"/>
</dbReference>
<evidence type="ECO:0000313" key="7">
    <source>
        <dbReference type="Proteomes" id="UP000636800"/>
    </source>
</evidence>
<evidence type="ECO:0000256" key="1">
    <source>
        <dbReference type="ARBA" id="ARBA00008201"/>
    </source>
</evidence>
<organism evidence="6 7">
    <name type="scientific">Vanilla planifolia</name>
    <name type="common">Vanilla</name>
    <dbReference type="NCBI Taxonomy" id="51239"/>
    <lineage>
        <taxon>Eukaryota</taxon>
        <taxon>Viridiplantae</taxon>
        <taxon>Streptophyta</taxon>
        <taxon>Embryophyta</taxon>
        <taxon>Tracheophyta</taxon>
        <taxon>Spermatophyta</taxon>
        <taxon>Magnoliopsida</taxon>
        <taxon>Liliopsida</taxon>
        <taxon>Asparagales</taxon>
        <taxon>Orchidaceae</taxon>
        <taxon>Vanilloideae</taxon>
        <taxon>Vanilleae</taxon>
        <taxon>Vanilla</taxon>
    </lineage>
</organism>
<evidence type="ECO:0000259" key="5">
    <source>
        <dbReference type="PROSITE" id="PS50822"/>
    </source>
</evidence>
<gene>
    <name evidence="6" type="ORF">HPP92_009623</name>
</gene>
<dbReference type="SMART" id="SM01163">
    <property type="entry name" value="DUF1785"/>
    <property type="match status" value="1"/>
</dbReference>
<dbReference type="EMBL" id="JADCNL010000004">
    <property type="protein sequence ID" value="KAG0485544.1"/>
    <property type="molecule type" value="Genomic_DNA"/>
</dbReference>
<dbReference type="CDD" id="cd04657">
    <property type="entry name" value="Piwi_ago-like"/>
    <property type="match status" value="1"/>
</dbReference>
<dbReference type="InterPro" id="IPR014811">
    <property type="entry name" value="ArgoL1"/>
</dbReference>
<keyword evidence="7" id="KW-1185">Reference proteome</keyword>
<evidence type="ECO:0000256" key="2">
    <source>
        <dbReference type="ARBA" id="ARBA00023158"/>
    </source>
</evidence>
<dbReference type="PROSITE" id="PS50821">
    <property type="entry name" value="PAZ"/>
    <property type="match status" value="1"/>
</dbReference>
<accession>A0A835V312</accession>
<dbReference type="SMART" id="SM00950">
    <property type="entry name" value="Piwi"/>
    <property type="match status" value="1"/>
</dbReference>
<dbReference type="SUPFAM" id="SSF53098">
    <property type="entry name" value="Ribonuclease H-like"/>
    <property type="match status" value="1"/>
</dbReference>
<dbReference type="Pfam" id="PF08699">
    <property type="entry name" value="ArgoL1"/>
    <property type="match status" value="1"/>
</dbReference>
<comment type="caution">
    <text evidence="6">The sequence shown here is derived from an EMBL/GenBank/DDBJ whole genome shotgun (WGS) entry which is preliminary data.</text>
</comment>
<dbReference type="Gene3D" id="2.170.260.10">
    <property type="entry name" value="paz domain"/>
    <property type="match status" value="1"/>
</dbReference>
<reference evidence="6 7" key="1">
    <citation type="journal article" date="2020" name="Nat. Food">
        <title>A phased Vanilla planifolia genome enables genetic improvement of flavour and production.</title>
        <authorList>
            <person name="Hasing T."/>
            <person name="Tang H."/>
            <person name="Brym M."/>
            <person name="Khazi F."/>
            <person name="Huang T."/>
            <person name="Chambers A.H."/>
        </authorList>
    </citation>
    <scope>NUCLEOTIDE SEQUENCE [LARGE SCALE GENOMIC DNA]</scope>
    <source>
        <tissue evidence="6">Leaf</tissue>
    </source>
</reference>
<dbReference type="InterPro" id="IPR036397">
    <property type="entry name" value="RNaseH_sf"/>
</dbReference>
<dbReference type="InterPro" id="IPR032472">
    <property type="entry name" value="ArgoL2"/>
</dbReference>
<proteinExistence type="inferred from homology"/>
<feature type="domain" description="Piwi" evidence="5">
    <location>
        <begin position="534"/>
        <end position="832"/>
    </location>
</feature>
<dbReference type="CDD" id="cd02846">
    <property type="entry name" value="PAZ_argonaute_like"/>
    <property type="match status" value="1"/>
</dbReference>
<dbReference type="PANTHER" id="PTHR22891">
    <property type="entry name" value="EUKARYOTIC TRANSLATION INITIATION FACTOR 2C"/>
    <property type="match status" value="1"/>
</dbReference>
<evidence type="ECO:0000313" key="6">
    <source>
        <dbReference type="EMBL" id="KAG0485544.1"/>
    </source>
</evidence>